<dbReference type="Proteomes" id="UP000272908">
    <property type="component" value="Unassembled WGS sequence"/>
</dbReference>
<keyword evidence="2" id="KW-1185">Reference proteome</keyword>
<gene>
    <name evidence="1" type="ORF">ROE7235_03888</name>
</gene>
<evidence type="ECO:0000313" key="1">
    <source>
        <dbReference type="EMBL" id="SUZ34106.1"/>
    </source>
</evidence>
<dbReference type="AlphaFoldDB" id="A0A3B0N252"/>
<accession>A0A3B0N252</accession>
<reference evidence="2" key="1">
    <citation type="submission" date="2018-08" db="EMBL/GenBank/DDBJ databases">
        <authorList>
            <person name="Rodrigo-Torres L."/>
            <person name="Arahal R. D."/>
            <person name="Lucena T."/>
        </authorList>
    </citation>
    <scope>NUCLEOTIDE SEQUENCE [LARGE SCALE GENOMIC DNA]</scope>
    <source>
        <strain evidence="2">CECT 7235</strain>
    </source>
</reference>
<dbReference type="EMBL" id="UIHC01000143">
    <property type="protein sequence ID" value="SUZ34106.1"/>
    <property type="molecule type" value="Genomic_DNA"/>
</dbReference>
<protein>
    <submittedName>
        <fullName evidence="1">Uncharacterized protein</fullName>
    </submittedName>
</protein>
<name>A0A3B0N252_9RHOB</name>
<proteinExistence type="predicted"/>
<evidence type="ECO:0000313" key="2">
    <source>
        <dbReference type="Proteomes" id="UP000272908"/>
    </source>
</evidence>
<sequence>MRARDLGADLDAAALPAPTPAVEAKVVRPVFDKRARPAPEAALAPDLTEAHAAVVADLEARRAKPGVTVESDMDRFKRALELEAKREAGEALAPEQERFLTMYSQTSEYRAHRQMLEDFGVSYLG</sequence>
<organism evidence="1 2">
    <name type="scientific">Roseinatronobacter ekhonensis</name>
    <dbReference type="NCBI Taxonomy" id="254356"/>
    <lineage>
        <taxon>Bacteria</taxon>
        <taxon>Pseudomonadati</taxon>
        <taxon>Pseudomonadota</taxon>
        <taxon>Alphaproteobacteria</taxon>
        <taxon>Rhodobacterales</taxon>
        <taxon>Paracoccaceae</taxon>
        <taxon>Roseinatronobacter</taxon>
    </lineage>
</organism>